<dbReference type="PROSITE" id="PS50089">
    <property type="entry name" value="ZF_RING_2"/>
    <property type="match status" value="1"/>
</dbReference>
<dbReference type="SUPFAM" id="SSF57850">
    <property type="entry name" value="RING/U-box"/>
    <property type="match status" value="1"/>
</dbReference>
<evidence type="ECO:0000313" key="9">
    <source>
        <dbReference type="EnsemblPlants" id="Ma10_p06510.1"/>
    </source>
</evidence>
<dbReference type="Gramene" id="Ma10_t06510.1">
    <property type="protein sequence ID" value="Ma10_p06510.1"/>
    <property type="gene ID" value="Ma10_g06510"/>
</dbReference>
<keyword evidence="3" id="KW-0862">Zinc</keyword>
<dbReference type="SMART" id="SM00184">
    <property type="entry name" value="RING"/>
    <property type="match status" value="1"/>
</dbReference>
<feature type="domain" description="PHD-type" evidence="6">
    <location>
        <begin position="382"/>
        <end position="431"/>
    </location>
</feature>
<evidence type="ECO:0000313" key="8">
    <source>
        <dbReference type="EMBL" id="CAG1852346.1"/>
    </source>
</evidence>
<feature type="compositionally biased region" description="Basic residues" evidence="5">
    <location>
        <begin position="8"/>
        <end position="20"/>
    </location>
</feature>
<feature type="compositionally biased region" description="Basic residues" evidence="5">
    <location>
        <begin position="172"/>
        <end position="197"/>
    </location>
</feature>
<feature type="compositionally biased region" description="Acidic residues" evidence="5">
    <location>
        <begin position="134"/>
        <end position="163"/>
    </location>
</feature>
<sequence length="567" mass="64148">MGKSRGVSYKKAHREPKRRRDASDDEEDKEYLFGAEDEDVEEEGFSESLDADATEEEFEFGESTCGSEEEREIDYDDEEEDQDEAVAVEEEVESPRSMPWNGRAQRSGALVDDEEEETKDWFRSCRRNLVALDYAEEEEDDDDHDEDFLPDDGGDDSHDEEEVSLASGKKGDLKRRTKKRKSRVFKQKRSEKRIRRRKSDDDDDDSDFPYSKEGLLVKNRIAFHKERNKLKNVKRRKRSLVISESSSDSDYMIFELDDLVVGGAINPPKPINTTEDEENGKEKEGDELQKQICGICLAEERTRTIQGELDCCAHFFCFKCIMEWSKVESRCPVCKRRFSTITKSSRSDPGFGMRKVVSIQVRNQVYQPSEEEIRQMLDPYGSVVCTECQQDGDDGLMLLCDICDSCAHTYCVGLGREVPEGSWYCDCCRSATNGSSTSQNQGTVTDERARNGECLGLGTETEVAEHIHATSYFQQSISLPPLVAVQRIDLNAPPTLEDDHGATLQDAGGVASTLSGRRAIHHRICILLSNSRRRPMFSPIGLLTDKVESDVLTQKTEESGHHLHSAG</sequence>
<feature type="compositionally biased region" description="Acidic residues" evidence="5">
    <location>
        <begin position="67"/>
        <end position="92"/>
    </location>
</feature>
<name>A0A804KTA1_MUSAM</name>
<dbReference type="PROSITE" id="PS50016">
    <property type="entry name" value="ZF_PHD_2"/>
    <property type="match status" value="1"/>
</dbReference>
<feature type="region of interest" description="Disordered" evidence="5">
    <location>
        <begin position="265"/>
        <end position="284"/>
    </location>
</feature>
<evidence type="ECO:0000256" key="4">
    <source>
        <dbReference type="PROSITE-ProRule" id="PRU00175"/>
    </source>
</evidence>
<protein>
    <submittedName>
        <fullName evidence="8">(wild Malaysian banana) hypothetical protein</fullName>
    </submittedName>
</protein>
<dbReference type="PANTHER" id="PTHR47177">
    <property type="entry name" value="F18C1.6 PROTEIN"/>
    <property type="match status" value="1"/>
</dbReference>
<dbReference type="Gene3D" id="3.30.40.10">
    <property type="entry name" value="Zinc/RING finger domain, C3HC4 (zinc finger)"/>
    <property type="match status" value="2"/>
</dbReference>
<evidence type="ECO:0000256" key="1">
    <source>
        <dbReference type="ARBA" id="ARBA00022723"/>
    </source>
</evidence>
<dbReference type="EnsemblPlants" id="Ma10_t06510.1">
    <property type="protein sequence ID" value="Ma10_p06510.1"/>
    <property type="gene ID" value="Ma10_g06510"/>
</dbReference>
<dbReference type="InterPro" id="IPR013083">
    <property type="entry name" value="Znf_RING/FYVE/PHD"/>
</dbReference>
<dbReference type="InterPro" id="IPR001965">
    <property type="entry name" value="Znf_PHD"/>
</dbReference>
<feature type="domain" description="RING-type" evidence="7">
    <location>
        <begin position="293"/>
        <end position="335"/>
    </location>
</feature>
<keyword evidence="1" id="KW-0479">Metal-binding</keyword>
<dbReference type="Pfam" id="PF13639">
    <property type="entry name" value="zf-RING_2"/>
    <property type="match status" value="1"/>
</dbReference>
<accession>A0A804KTA1</accession>
<evidence type="ECO:0000256" key="3">
    <source>
        <dbReference type="ARBA" id="ARBA00022833"/>
    </source>
</evidence>
<organism evidence="9 10">
    <name type="scientific">Musa acuminata subsp. malaccensis</name>
    <name type="common">Wild banana</name>
    <name type="synonym">Musa malaccensis</name>
    <dbReference type="NCBI Taxonomy" id="214687"/>
    <lineage>
        <taxon>Eukaryota</taxon>
        <taxon>Viridiplantae</taxon>
        <taxon>Streptophyta</taxon>
        <taxon>Embryophyta</taxon>
        <taxon>Tracheophyta</taxon>
        <taxon>Spermatophyta</taxon>
        <taxon>Magnoliopsida</taxon>
        <taxon>Liliopsida</taxon>
        <taxon>Zingiberales</taxon>
        <taxon>Musaceae</taxon>
        <taxon>Musa</taxon>
    </lineage>
</organism>
<dbReference type="EMBL" id="HG996476">
    <property type="protein sequence ID" value="CAG1852346.1"/>
    <property type="molecule type" value="Genomic_DNA"/>
</dbReference>
<dbReference type="SMART" id="SM00249">
    <property type="entry name" value="PHD"/>
    <property type="match status" value="1"/>
</dbReference>
<evidence type="ECO:0000259" key="6">
    <source>
        <dbReference type="PROSITE" id="PS50016"/>
    </source>
</evidence>
<feature type="compositionally biased region" description="Acidic residues" evidence="5">
    <location>
        <begin position="23"/>
        <end position="60"/>
    </location>
</feature>
<dbReference type="SUPFAM" id="SSF57903">
    <property type="entry name" value="FYVE/PHD zinc finger"/>
    <property type="match status" value="1"/>
</dbReference>
<reference evidence="9" key="2">
    <citation type="submission" date="2021-05" db="UniProtKB">
        <authorList>
            <consortium name="EnsemblPlants"/>
        </authorList>
    </citation>
    <scope>IDENTIFICATION</scope>
    <source>
        <strain evidence="9">subsp. malaccensis</strain>
    </source>
</reference>
<feature type="region of interest" description="Disordered" evidence="5">
    <location>
        <begin position="1"/>
        <end position="120"/>
    </location>
</feature>
<dbReference type="InterPro" id="IPR001841">
    <property type="entry name" value="Znf_RING"/>
</dbReference>
<dbReference type="PROSITE" id="PS00518">
    <property type="entry name" value="ZF_RING_1"/>
    <property type="match status" value="1"/>
</dbReference>
<dbReference type="AlphaFoldDB" id="A0A804KTA1"/>
<feature type="region of interest" description="Disordered" evidence="5">
    <location>
        <begin position="133"/>
        <end position="210"/>
    </location>
</feature>
<reference evidence="8" key="1">
    <citation type="submission" date="2021-03" db="EMBL/GenBank/DDBJ databases">
        <authorList>
            <consortium name="Genoscope - CEA"/>
            <person name="William W."/>
        </authorList>
    </citation>
    <scope>NUCLEOTIDE SEQUENCE</scope>
    <source>
        <strain evidence="8">Doubled-haploid Pahang</strain>
    </source>
</reference>
<evidence type="ECO:0000259" key="7">
    <source>
        <dbReference type="PROSITE" id="PS50089"/>
    </source>
</evidence>
<dbReference type="InterPro" id="IPR019787">
    <property type="entry name" value="Znf_PHD-finger"/>
</dbReference>
<dbReference type="InterPro" id="IPR011011">
    <property type="entry name" value="Znf_FYVE_PHD"/>
</dbReference>
<gene>
    <name evidence="8" type="ORF">GSMUA_305720.1</name>
</gene>
<keyword evidence="2 4" id="KW-0863">Zinc-finger</keyword>
<dbReference type="GO" id="GO:0008270">
    <property type="term" value="F:zinc ion binding"/>
    <property type="evidence" value="ECO:0007669"/>
    <property type="project" value="UniProtKB-KW"/>
</dbReference>
<dbReference type="Pfam" id="PF00628">
    <property type="entry name" value="PHD"/>
    <property type="match status" value="1"/>
</dbReference>
<dbReference type="InterPro" id="IPR017907">
    <property type="entry name" value="Znf_RING_CS"/>
</dbReference>
<keyword evidence="10" id="KW-1185">Reference proteome</keyword>
<evidence type="ECO:0000313" key="10">
    <source>
        <dbReference type="Proteomes" id="UP000012960"/>
    </source>
</evidence>
<dbReference type="Proteomes" id="UP000012960">
    <property type="component" value="Unplaced"/>
</dbReference>
<dbReference type="OrthoDB" id="365379at2759"/>
<dbReference type="PANTHER" id="PTHR47177:SF3">
    <property type="entry name" value="F18C1.6 PROTEIN"/>
    <property type="match status" value="1"/>
</dbReference>
<evidence type="ECO:0000256" key="2">
    <source>
        <dbReference type="ARBA" id="ARBA00022771"/>
    </source>
</evidence>
<evidence type="ECO:0000256" key="5">
    <source>
        <dbReference type="SAM" id="MobiDB-lite"/>
    </source>
</evidence>
<proteinExistence type="predicted"/>